<accession>A0A5S9R5U2</accession>
<dbReference type="AlphaFoldDB" id="A0A5S9R5U2"/>
<sequence>MAEYRLQELARVSGVSTRNIRAYRERGLLDPPRRVGRSALYDDYHLSQLNTISELLRKGYTSTHIAEFFTSMRQGTDLADILGLQRAVLGPPTTPEDRGEAVGLDAETEEARRLVSYGLAEIVDGEVVMAVDGVIGEILGRSPDRLLHVRALLKFIEAADGPIDDAAKAFQASLTSLYRARVGTHYLPRPDEMDSLRQVVQDFRELVAAVLGARFDEATRRLMVNSATDYTAGILFSGEWEPRGTQKAE</sequence>
<evidence type="ECO:0000259" key="2">
    <source>
        <dbReference type="PROSITE" id="PS50937"/>
    </source>
</evidence>
<feature type="domain" description="HTH merR-type" evidence="2">
    <location>
        <begin position="3"/>
        <end position="71"/>
    </location>
</feature>
<dbReference type="InterPro" id="IPR000551">
    <property type="entry name" value="MerR-type_HTH_dom"/>
</dbReference>
<dbReference type="InterPro" id="IPR047057">
    <property type="entry name" value="MerR_fam"/>
</dbReference>
<dbReference type="OrthoDB" id="3830374at2"/>
<keyword evidence="1" id="KW-0238">DNA-binding</keyword>
<keyword evidence="4" id="KW-1185">Reference proteome</keyword>
<dbReference type="Proteomes" id="UP000430146">
    <property type="component" value="Unassembled WGS sequence"/>
</dbReference>
<evidence type="ECO:0000313" key="4">
    <source>
        <dbReference type="Proteomes" id="UP000430146"/>
    </source>
</evidence>
<evidence type="ECO:0000313" key="3">
    <source>
        <dbReference type="EMBL" id="CAA0130817.1"/>
    </source>
</evidence>
<reference evidence="3 4" key="1">
    <citation type="submission" date="2019-11" db="EMBL/GenBank/DDBJ databases">
        <authorList>
            <person name="Holert J."/>
        </authorList>
    </citation>
    <scope>NUCLEOTIDE SEQUENCE [LARGE SCALE GENOMIC DNA]</scope>
    <source>
        <strain evidence="3">BC8_1</strain>
    </source>
</reference>
<dbReference type="Gene3D" id="1.10.1660.10">
    <property type="match status" value="1"/>
</dbReference>
<dbReference type="PANTHER" id="PTHR30204:SF93">
    <property type="entry name" value="HTH MERR-TYPE DOMAIN-CONTAINING PROTEIN"/>
    <property type="match status" value="1"/>
</dbReference>
<proteinExistence type="predicted"/>
<dbReference type="Pfam" id="PF13411">
    <property type="entry name" value="MerR_1"/>
    <property type="match status" value="1"/>
</dbReference>
<dbReference type="SUPFAM" id="SSF46955">
    <property type="entry name" value="Putative DNA-binding domain"/>
    <property type="match status" value="1"/>
</dbReference>
<dbReference type="PROSITE" id="PS50937">
    <property type="entry name" value="HTH_MERR_2"/>
    <property type="match status" value="1"/>
</dbReference>
<name>A0A5S9R5U2_MYCVN</name>
<dbReference type="InterPro" id="IPR009061">
    <property type="entry name" value="DNA-bd_dom_put_sf"/>
</dbReference>
<dbReference type="PANTHER" id="PTHR30204">
    <property type="entry name" value="REDOX-CYCLING DRUG-SENSING TRANSCRIPTIONAL ACTIVATOR SOXR"/>
    <property type="match status" value="1"/>
</dbReference>
<evidence type="ECO:0000256" key="1">
    <source>
        <dbReference type="ARBA" id="ARBA00023125"/>
    </source>
</evidence>
<dbReference type="RefSeq" id="WP_159233745.1">
    <property type="nucleotide sequence ID" value="NZ_CACSIP010000040.1"/>
</dbReference>
<protein>
    <recommendedName>
        <fullName evidence="2">HTH merR-type domain-containing protein</fullName>
    </recommendedName>
</protein>
<organism evidence="3 4">
    <name type="scientific">Mycolicibacterium vanbaalenii</name>
    <name type="common">Mycobacterium vanbaalenii</name>
    <dbReference type="NCBI Taxonomy" id="110539"/>
    <lineage>
        <taxon>Bacteria</taxon>
        <taxon>Bacillati</taxon>
        <taxon>Actinomycetota</taxon>
        <taxon>Actinomycetes</taxon>
        <taxon>Mycobacteriales</taxon>
        <taxon>Mycobacteriaceae</taxon>
        <taxon>Mycolicibacterium</taxon>
    </lineage>
</organism>
<dbReference type="SMART" id="SM00422">
    <property type="entry name" value="HTH_MERR"/>
    <property type="match status" value="1"/>
</dbReference>
<dbReference type="EMBL" id="CACSIP010000040">
    <property type="protein sequence ID" value="CAA0130817.1"/>
    <property type="molecule type" value="Genomic_DNA"/>
</dbReference>
<gene>
    <name evidence="3" type="ORF">AELLOGFF_05799</name>
</gene>
<dbReference type="GO" id="GO:0003677">
    <property type="term" value="F:DNA binding"/>
    <property type="evidence" value="ECO:0007669"/>
    <property type="project" value="UniProtKB-KW"/>
</dbReference>
<dbReference type="GO" id="GO:0003700">
    <property type="term" value="F:DNA-binding transcription factor activity"/>
    <property type="evidence" value="ECO:0007669"/>
    <property type="project" value="InterPro"/>
</dbReference>